<accession>A0A0F9QTV4</accession>
<dbReference type="EMBL" id="LAZR01004431">
    <property type="protein sequence ID" value="KKN08643.1"/>
    <property type="molecule type" value="Genomic_DNA"/>
</dbReference>
<evidence type="ECO:0000313" key="1">
    <source>
        <dbReference type="EMBL" id="KKN08643.1"/>
    </source>
</evidence>
<gene>
    <name evidence="1" type="ORF">LCGC14_1054600</name>
</gene>
<organism evidence="1">
    <name type="scientific">marine sediment metagenome</name>
    <dbReference type="NCBI Taxonomy" id="412755"/>
    <lineage>
        <taxon>unclassified sequences</taxon>
        <taxon>metagenomes</taxon>
        <taxon>ecological metagenomes</taxon>
    </lineage>
</organism>
<proteinExistence type="predicted"/>
<reference evidence="1" key="1">
    <citation type="journal article" date="2015" name="Nature">
        <title>Complex archaea that bridge the gap between prokaryotes and eukaryotes.</title>
        <authorList>
            <person name="Spang A."/>
            <person name="Saw J.H."/>
            <person name="Jorgensen S.L."/>
            <person name="Zaremba-Niedzwiedzka K."/>
            <person name="Martijn J."/>
            <person name="Lind A.E."/>
            <person name="van Eijk R."/>
            <person name="Schleper C."/>
            <person name="Guy L."/>
            <person name="Ettema T.J."/>
        </authorList>
    </citation>
    <scope>NUCLEOTIDE SEQUENCE</scope>
</reference>
<name>A0A0F9QTV4_9ZZZZ</name>
<evidence type="ECO:0008006" key="2">
    <source>
        <dbReference type="Google" id="ProtNLM"/>
    </source>
</evidence>
<sequence length="72" mass="8415">MCLFRPTSSVNFVAQCEICKAQTNELSNNSLVAIYVLMDMYGWIIYDDQKTTFCSEKCLDEYEIENIDERLN</sequence>
<comment type="caution">
    <text evidence="1">The sequence shown here is derived from an EMBL/GenBank/DDBJ whole genome shotgun (WGS) entry which is preliminary data.</text>
</comment>
<protein>
    <recommendedName>
        <fullName evidence="2">MYM-type domain-containing protein</fullName>
    </recommendedName>
</protein>
<dbReference type="AlphaFoldDB" id="A0A0F9QTV4"/>